<dbReference type="Proteomes" id="UP000184774">
    <property type="component" value="Unassembled WGS sequence"/>
</dbReference>
<dbReference type="SUPFAM" id="SSF54593">
    <property type="entry name" value="Glyoxalase/Bleomycin resistance protein/Dihydroxybiphenyl dioxygenase"/>
    <property type="match status" value="1"/>
</dbReference>
<evidence type="ECO:0000256" key="1">
    <source>
        <dbReference type="ARBA" id="ARBA00022723"/>
    </source>
</evidence>
<dbReference type="InterPro" id="IPR004360">
    <property type="entry name" value="Glyas_Fos-R_dOase_dom"/>
</dbReference>
<organism evidence="3 4">
    <name type="scientific">Vibrio spartinae</name>
    <dbReference type="NCBI Taxonomy" id="1918945"/>
    <lineage>
        <taxon>Bacteria</taxon>
        <taxon>Pseudomonadati</taxon>
        <taxon>Pseudomonadota</taxon>
        <taxon>Gammaproteobacteria</taxon>
        <taxon>Vibrionales</taxon>
        <taxon>Vibrionaceae</taxon>
        <taxon>Vibrio</taxon>
    </lineage>
</organism>
<dbReference type="PANTHER" id="PTHR43048:SF3">
    <property type="entry name" value="METHYLMALONYL-COA EPIMERASE, MITOCHONDRIAL"/>
    <property type="match status" value="1"/>
</dbReference>
<evidence type="ECO:0000259" key="2">
    <source>
        <dbReference type="PROSITE" id="PS51819"/>
    </source>
</evidence>
<evidence type="ECO:0000313" key="3">
    <source>
        <dbReference type="EMBL" id="SIO96900.1"/>
    </source>
</evidence>
<dbReference type="GO" id="GO:0004493">
    <property type="term" value="F:methylmalonyl-CoA epimerase activity"/>
    <property type="evidence" value="ECO:0007669"/>
    <property type="project" value="TreeGrafter"/>
</dbReference>
<proteinExistence type="predicted"/>
<dbReference type="GO" id="GO:0046491">
    <property type="term" value="P:L-methylmalonyl-CoA metabolic process"/>
    <property type="evidence" value="ECO:0007669"/>
    <property type="project" value="TreeGrafter"/>
</dbReference>
<dbReference type="OrthoDB" id="9795618at2"/>
<dbReference type="InterPro" id="IPR029068">
    <property type="entry name" value="Glyas_Bleomycin-R_OHBP_Dase"/>
</dbReference>
<dbReference type="Gene3D" id="3.10.180.10">
    <property type="entry name" value="2,3-Dihydroxybiphenyl 1,2-Dioxygenase, domain 1"/>
    <property type="match status" value="1"/>
</dbReference>
<feature type="domain" description="VOC" evidence="2">
    <location>
        <begin position="4"/>
        <end position="132"/>
    </location>
</feature>
<dbReference type="AlphaFoldDB" id="A0A1N6MBZ3"/>
<name>A0A1N6MBZ3_9VIBR</name>
<evidence type="ECO:0000313" key="4">
    <source>
        <dbReference type="Proteomes" id="UP000184774"/>
    </source>
</evidence>
<dbReference type="InterPro" id="IPR037523">
    <property type="entry name" value="VOC_core"/>
</dbReference>
<dbReference type="EMBL" id="FSSB01000062">
    <property type="protein sequence ID" value="SIO96900.1"/>
    <property type="molecule type" value="Genomic_DNA"/>
</dbReference>
<dbReference type="GO" id="GO:0046872">
    <property type="term" value="F:metal ion binding"/>
    <property type="evidence" value="ECO:0007669"/>
    <property type="project" value="UniProtKB-KW"/>
</dbReference>
<keyword evidence="1" id="KW-0479">Metal-binding</keyword>
<dbReference type="Pfam" id="PF00903">
    <property type="entry name" value="Glyoxalase"/>
    <property type="match status" value="1"/>
</dbReference>
<dbReference type="PROSITE" id="PS51819">
    <property type="entry name" value="VOC"/>
    <property type="match status" value="1"/>
</dbReference>
<accession>A0A1N6MBZ3</accession>
<reference evidence="3 4" key="1">
    <citation type="submission" date="2016-12" db="EMBL/GenBank/DDBJ databases">
        <authorList>
            <person name="Song W.-J."/>
            <person name="Kurnit D.M."/>
        </authorList>
    </citation>
    <scope>NUCLEOTIDE SEQUENCE [LARGE SCALE GENOMIC DNA]</scope>
    <source>
        <strain evidence="3 4">CECT 9026</strain>
    </source>
</reference>
<gene>
    <name evidence="3" type="ORF">VSP9026_04726</name>
</gene>
<protein>
    <submittedName>
        <fullName evidence="3">Glyoxalase-like domain protein</fullName>
    </submittedName>
</protein>
<dbReference type="InterPro" id="IPR051785">
    <property type="entry name" value="MMCE/EMCE_epimerase"/>
</dbReference>
<sequence length="133" mass="15087">MSGCLHHVSLTCRDLNASQRFYEQFGYATLKSYTDEQVSIVIMTSDFGPAIEIFCFTSREYDHSPASRIDSMPNVQSIGITHIAIQVDDITATRRQLIKSAPCTEIRTARLGGFVYFFTHDPDENQIEIIMEN</sequence>
<dbReference type="PANTHER" id="PTHR43048">
    <property type="entry name" value="METHYLMALONYL-COA EPIMERASE"/>
    <property type="match status" value="1"/>
</dbReference>
<dbReference type="RefSeq" id="WP_074375285.1">
    <property type="nucleotide sequence ID" value="NZ_AP024907.1"/>
</dbReference>